<evidence type="ECO:0000256" key="3">
    <source>
        <dbReference type="ARBA" id="ARBA00004286"/>
    </source>
</evidence>
<reference evidence="41" key="1">
    <citation type="journal article" date="2023" name="Science">
        <title>Genome structures resolve the early diversification of teleost fishes.</title>
        <authorList>
            <person name="Parey E."/>
            <person name="Louis A."/>
            <person name="Montfort J."/>
            <person name="Bouchez O."/>
            <person name="Roques C."/>
            <person name="Iampietro C."/>
            <person name="Lluch J."/>
            <person name="Castinel A."/>
            <person name="Donnadieu C."/>
            <person name="Desvignes T."/>
            <person name="Floi Bucao C."/>
            <person name="Jouanno E."/>
            <person name="Wen M."/>
            <person name="Mejri S."/>
            <person name="Dirks R."/>
            <person name="Jansen H."/>
            <person name="Henkel C."/>
            <person name="Chen W.J."/>
            <person name="Zahm M."/>
            <person name="Cabau C."/>
            <person name="Klopp C."/>
            <person name="Thompson A.W."/>
            <person name="Robinson-Rechavi M."/>
            <person name="Braasch I."/>
            <person name="Lecointre G."/>
            <person name="Bobe J."/>
            <person name="Postlethwait J.H."/>
            <person name="Berthelot C."/>
            <person name="Roest Crollius H."/>
            <person name="Guiguen Y."/>
        </authorList>
    </citation>
    <scope>NUCLEOTIDE SEQUENCE</scope>
    <source>
        <strain evidence="41">Concon-B</strain>
    </source>
</reference>
<keyword evidence="21" id="KW-0238">DNA-binding</keyword>
<evidence type="ECO:0000256" key="24">
    <source>
        <dbReference type="ARBA" id="ARBA00023242"/>
    </source>
</evidence>
<feature type="region of interest" description="Disordered" evidence="34">
    <location>
        <begin position="730"/>
        <end position="953"/>
    </location>
</feature>
<dbReference type="Gene3D" id="1.25.40.10">
    <property type="entry name" value="Tetratricopeptide repeat domain"/>
    <property type="match status" value="1"/>
</dbReference>
<dbReference type="SUPFAM" id="SSF54928">
    <property type="entry name" value="RNA-binding domain, RBD"/>
    <property type="match status" value="1"/>
</dbReference>
<evidence type="ECO:0000256" key="21">
    <source>
        <dbReference type="ARBA" id="ARBA00023125"/>
    </source>
</evidence>
<dbReference type="FunFam" id="3.30.70.330:FF:000177">
    <property type="entry name" value="U2 snRNP-associated SURP motif-containing protein-like isoform X2"/>
    <property type="match status" value="1"/>
</dbReference>
<keyword evidence="12" id="KW-0677">Repeat</keyword>
<evidence type="ECO:0000256" key="19">
    <source>
        <dbReference type="ARBA" id="ARBA00022990"/>
    </source>
</evidence>
<keyword evidence="13" id="KW-0547">Nucleotide-binding</keyword>
<dbReference type="PANTHER" id="PTHR11139:SF69">
    <property type="entry name" value="SERINE_THREONINE-PROTEIN KINASE ATR"/>
    <property type="match status" value="1"/>
</dbReference>
<comment type="cofactor">
    <cofactor evidence="1">
        <name>Mn(2+)</name>
        <dbReference type="ChEBI" id="CHEBI:29035"/>
    </cofactor>
</comment>
<dbReference type="FunFam" id="1.10.10.790:FF:000006">
    <property type="entry name" value="U2 snRNP-associated SURP motif-containing protein isoform X1"/>
    <property type="match status" value="1"/>
</dbReference>
<evidence type="ECO:0000256" key="5">
    <source>
        <dbReference type="ARBA" id="ARBA00010769"/>
    </source>
</evidence>
<evidence type="ECO:0000256" key="4">
    <source>
        <dbReference type="ARBA" id="ARBA00010269"/>
    </source>
</evidence>
<dbReference type="OrthoDB" id="381190at2759"/>
<dbReference type="InterPro" id="IPR018936">
    <property type="entry name" value="PI3/4_kinase_CS"/>
</dbReference>
<evidence type="ECO:0000256" key="12">
    <source>
        <dbReference type="ARBA" id="ARBA00022737"/>
    </source>
</evidence>
<dbReference type="InterPro" id="IPR000061">
    <property type="entry name" value="Surp"/>
</dbReference>
<dbReference type="CDD" id="cd00892">
    <property type="entry name" value="PIKKc_ATR"/>
    <property type="match status" value="1"/>
</dbReference>
<dbReference type="InterPro" id="IPR035009">
    <property type="entry name" value="SR140_RRM"/>
</dbReference>
<proteinExistence type="inferred from homology"/>
<dbReference type="Pfam" id="PF01805">
    <property type="entry name" value="Surp"/>
    <property type="match status" value="1"/>
</dbReference>
<evidence type="ECO:0000256" key="20">
    <source>
        <dbReference type="ARBA" id="ARBA00023054"/>
    </source>
</evidence>
<keyword evidence="24" id="KW-0539">Nucleus</keyword>
<dbReference type="InterPro" id="IPR035979">
    <property type="entry name" value="RBD_domain_sf"/>
</dbReference>
<dbReference type="InterPro" id="IPR011009">
    <property type="entry name" value="Kinase-like_dom_sf"/>
</dbReference>
<dbReference type="InterPro" id="IPR056802">
    <property type="entry name" value="ATR-like_M-HEAT"/>
</dbReference>
<evidence type="ECO:0000256" key="29">
    <source>
        <dbReference type="ARBA" id="ARBA00067522"/>
    </source>
</evidence>
<evidence type="ECO:0000256" key="32">
    <source>
        <dbReference type="ARBA" id="ARBA00084048"/>
    </source>
</evidence>
<organism evidence="41 42">
    <name type="scientific">Conger conger</name>
    <name type="common">Conger eel</name>
    <name type="synonym">Muraena conger</name>
    <dbReference type="NCBI Taxonomy" id="82655"/>
    <lineage>
        <taxon>Eukaryota</taxon>
        <taxon>Metazoa</taxon>
        <taxon>Chordata</taxon>
        <taxon>Craniata</taxon>
        <taxon>Vertebrata</taxon>
        <taxon>Euteleostomi</taxon>
        <taxon>Actinopterygii</taxon>
        <taxon>Neopterygii</taxon>
        <taxon>Teleostei</taxon>
        <taxon>Anguilliformes</taxon>
        <taxon>Congridae</taxon>
        <taxon>Conger</taxon>
    </lineage>
</organism>
<evidence type="ECO:0000256" key="34">
    <source>
        <dbReference type="SAM" id="MobiDB-lite"/>
    </source>
</evidence>
<keyword evidence="16" id="KW-0067">ATP-binding</keyword>
<dbReference type="InterPro" id="IPR000504">
    <property type="entry name" value="RRM_dom"/>
</dbReference>
<evidence type="ECO:0000256" key="6">
    <source>
        <dbReference type="ARBA" id="ARBA00012513"/>
    </source>
</evidence>
<dbReference type="Pfam" id="PF23593">
    <property type="entry name" value="HEAT_ATR"/>
    <property type="match status" value="1"/>
</dbReference>
<keyword evidence="10" id="KW-0597">Phosphoprotein</keyword>
<keyword evidence="14" id="KW-0227">DNA damage</keyword>
<dbReference type="InterPro" id="IPR003151">
    <property type="entry name" value="PIK-rel_kinase_FAT"/>
</dbReference>
<dbReference type="InterPro" id="IPR047488">
    <property type="entry name" value="SR140_cwf21"/>
</dbReference>
<dbReference type="SUPFAM" id="SSF48464">
    <property type="entry name" value="ENTH/VHS domain"/>
    <property type="match status" value="1"/>
</dbReference>
<dbReference type="SUPFAM" id="SSF109905">
    <property type="entry name" value="Surp module (SWAP domain)"/>
    <property type="match status" value="1"/>
</dbReference>
<evidence type="ECO:0000259" key="39">
    <source>
        <dbReference type="PROSITE" id="PS51190"/>
    </source>
</evidence>
<evidence type="ECO:0000256" key="17">
    <source>
        <dbReference type="ARBA" id="ARBA00022843"/>
    </source>
</evidence>
<comment type="similarity">
    <text evidence="4">Belongs to the splicing factor SR family.</text>
</comment>
<dbReference type="CDD" id="cd21370">
    <property type="entry name" value="cwf21_SR140"/>
    <property type="match status" value="1"/>
</dbReference>
<comment type="caution">
    <text evidence="41">The sequence shown here is derived from an EMBL/GenBank/DDBJ whole genome shotgun (WGS) entry which is preliminary data.</text>
</comment>
<feature type="compositionally biased region" description="Basic and acidic residues" evidence="34">
    <location>
        <begin position="828"/>
        <end position="885"/>
    </location>
</feature>
<evidence type="ECO:0000256" key="11">
    <source>
        <dbReference type="ARBA" id="ARBA00022679"/>
    </source>
</evidence>
<dbReference type="PROSITE" id="PS50290">
    <property type="entry name" value="PI3_4_KINASE_3"/>
    <property type="match status" value="1"/>
</dbReference>
<evidence type="ECO:0000256" key="7">
    <source>
        <dbReference type="ARBA" id="ARBA00022454"/>
    </source>
</evidence>
<feature type="compositionally biased region" description="Basic and acidic residues" evidence="34">
    <location>
        <begin position="187"/>
        <end position="196"/>
    </location>
</feature>
<dbReference type="InterPro" id="IPR000403">
    <property type="entry name" value="PI3/4_kinase_cat_dom"/>
</dbReference>
<dbReference type="FunFam" id="1.25.40.90:FF:000013">
    <property type="entry name" value="U2 snRNP-associated SURP motif-containing protein isoform X1"/>
    <property type="match status" value="1"/>
</dbReference>
<feature type="domain" description="RRM" evidence="35">
    <location>
        <begin position="221"/>
        <end position="302"/>
    </location>
</feature>
<dbReference type="InterPro" id="IPR050517">
    <property type="entry name" value="DDR_Repair_Kinase"/>
</dbReference>
<evidence type="ECO:0000256" key="8">
    <source>
        <dbReference type="ARBA" id="ARBA00022499"/>
    </source>
</evidence>
<dbReference type="InterPro" id="IPR056803">
    <property type="entry name" value="ATR-like_N-HEAT"/>
</dbReference>
<accession>A0A9Q1I0T9</accession>
<comment type="catalytic activity">
    <reaction evidence="27">
        <text>L-seryl-[protein] + ATP = O-phospho-L-seryl-[protein] + ADP + H(+)</text>
        <dbReference type="Rhea" id="RHEA:17989"/>
        <dbReference type="Rhea" id="RHEA-COMP:9863"/>
        <dbReference type="Rhea" id="RHEA-COMP:11604"/>
        <dbReference type="ChEBI" id="CHEBI:15378"/>
        <dbReference type="ChEBI" id="CHEBI:29999"/>
        <dbReference type="ChEBI" id="CHEBI:30616"/>
        <dbReference type="ChEBI" id="CHEBI:83421"/>
        <dbReference type="ChEBI" id="CHEBI:456216"/>
        <dbReference type="EC" id="2.7.11.1"/>
    </reaction>
    <physiologicalReaction direction="left-to-right" evidence="27">
        <dbReference type="Rhea" id="RHEA:17990"/>
    </physiologicalReaction>
</comment>
<dbReference type="Pfam" id="PF08064">
    <property type="entry name" value="UME"/>
    <property type="match status" value="1"/>
</dbReference>
<dbReference type="GO" id="GO:0006281">
    <property type="term" value="P:DNA repair"/>
    <property type="evidence" value="ECO:0007669"/>
    <property type="project" value="UniProtKB-KW"/>
</dbReference>
<evidence type="ECO:0000259" key="36">
    <source>
        <dbReference type="PROSITE" id="PS50128"/>
    </source>
</evidence>
<dbReference type="SMART" id="SM00582">
    <property type="entry name" value="RPR"/>
    <property type="match status" value="1"/>
</dbReference>
<dbReference type="InterPro" id="IPR003152">
    <property type="entry name" value="FATC_dom"/>
</dbReference>
<evidence type="ECO:0000259" key="35">
    <source>
        <dbReference type="PROSITE" id="PS50102"/>
    </source>
</evidence>
<feature type="compositionally biased region" description="Low complexity" evidence="34">
    <location>
        <begin position="893"/>
        <end position="911"/>
    </location>
</feature>
<feature type="region of interest" description="Disordered" evidence="34">
    <location>
        <begin position="168"/>
        <end position="218"/>
    </location>
</feature>
<evidence type="ECO:0000259" key="40">
    <source>
        <dbReference type="PROSITE" id="PS51391"/>
    </source>
</evidence>
<dbReference type="PROSITE" id="PS50102">
    <property type="entry name" value="RRM"/>
    <property type="match status" value="1"/>
</dbReference>
<dbReference type="Pfam" id="PF04818">
    <property type="entry name" value="CID"/>
    <property type="match status" value="1"/>
</dbReference>
<dbReference type="FunFam" id="1.25.40.10:FF:000142">
    <property type="entry name" value="Serine/threonine-protein kinase ATR"/>
    <property type="match status" value="1"/>
</dbReference>
<dbReference type="GO" id="GO:0004674">
    <property type="term" value="F:protein serine/threonine kinase activity"/>
    <property type="evidence" value="ECO:0007669"/>
    <property type="project" value="UniProtKB-KW"/>
</dbReference>
<dbReference type="GO" id="GO:0005635">
    <property type="term" value="C:nuclear envelope"/>
    <property type="evidence" value="ECO:0007669"/>
    <property type="project" value="UniProtKB-SubCell"/>
</dbReference>
<evidence type="ECO:0000256" key="23">
    <source>
        <dbReference type="ARBA" id="ARBA00023211"/>
    </source>
</evidence>
<dbReference type="Pfam" id="PF25032">
    <property type="entry name" value="N-HEAT_ATR"/>
    <property type="match status" value="1"/>
</dbReference>
<evidence type="ECO:0000256" key="14">
    <source>
        <dbReference type="ARBA" id="ARBA00022763"/>
    </source>
</evidence>
<dbReference type="GO" id="GO:0003677">
    <property type="term" value="F:DNA binding"/>
    <property type="evidence" value="ECO:0007669"/>
    <property type="project" value="UniProtKB-KW"/>
</dbReference>
<feature type="domain" description="CID" evidence="40">
    <location>
        <begin position="480"/>
        <end position="625"/>
    </location>
</feature>
<feature type="compositionally biased region" description="Basic and acidic residues" evidence="34">
    <location>
        <begin position="778"/>
        <end position="816"/>
    </location>
</feature>
<dbReference type="EMBL" id="JAFJMO010000006">
    <property type="protein sequence ID" value="KAJ8274433.1"/>
    <property type="molecule type" value="Genomic_DNA"/>
</dbReference>
<dbReference type="FunFam" id="1.25.10.10:FF:000149">
    <property type="entry name" value="Serine/threonine-protein kinase ATR"/>
    <property type="match status" value="1"/>
</dbReference>
<protein>
    <recommendedName>
        <fullName evidence="25">Serine/threonine-protein kinase ATR</fullName>
        <ecNumber evidence="6">2.7.11.1</ecNumber>
    </recommendedName>
    <alternativeName>
        <fullName evidence="30">140 kDa Ser/Arg-rich domain protein</fullName>
    </alternativeName>
    <alternativeName>
        <fullName evidence="32">Ataxia telangiectasia and Rad3-related protein</fullName>
    </alternativeName>
    <alternativeName>
        <fullName evidence="29">U2 snRNP-associated SURP motif-containing protein</fullName>
    </alternativeName>
    <alternativeName>
        <fullName evidence="31">U2-associated protein SR140</fullName>
    </alternativeName>
</protein>
<feature type="domain" description="SURP motif" evidence="36">
    <location>
        <begin position="377"/>
        <end position="420"/>
    </location>
</feature>
<dbReference type="SMART" id="SM00648">
    <property type="entry name" value="SWAP"/>
    <property type="match status" value="1"/>
</dbReference>
<evidence type="ECO:0000256" key="16">
    <source>
        <dbReference type="ARBA" id="ARBA00022840"/>
    </source>
</evidence>
<dbReference type="Gene3D" id="1.25.40.90">
    <property type="match status" value="1"/>
</dbReference>
<evidence type="ECO:0000256" key="15">
    <source>
        <dbReference type="ARBA" id="ARBA00022777"/>
    </source>
</evidence>
<keyword evidence="23" id="KW-0464">Manganese</keyword>
<dbReference type="FunFam" id="1.10.1070.11:FF:000009">
    <property type="entry name" value="Putative serine/threonine-protein kinase ATR"/>
    <property type="match status" value="1"/>
</dbReference>
<dbReference type="InterPro" id="IPR035967">
    <property type="entry name" value="SWAP/Surp_sf"/>
</dbReference>
<evidence type="ECO:0000259" key="37">
    <source>
        <dbReference type="PROSITE" id="PS50290"/>
    </source>
</evidence>
<evidence type="ECO:0000256" key="25">
    <source>
        <dbReference type="ARBA" id="ARBA00024420"/>
    </source>
</evidence>
<dbReference type="CDD" id="cd12223">
    <property type="entry name" value="RRM_SR140"/>
    <property type="match status" value="1"/>
</dbReference>
<evidence type="ECO:0000256" key="18">
    <source>
        <dbReference type="ARBA" id="ARBA00022884"/>
    </source>
</evidence>
<dbReference type="SMART" id="SM01115">
    <property type="entry name" value="cwf21"/>
    <property type="match status" value="1"/>
</dbReference>
<evidence type="ECO:0000256" key="31">
    <source>
        <dbReference type="ARBA" id="ARBA00083599"/>
    </source>
</evidence>
<keyword evidence="19" id="KW-0007">Acetylation</keyword>
<evidence type="ECO:0000256" key="1">
    <source>
        <dbReference type="ARBA" id="ARBA00001936"/>
    </source>
</evidence>
<feature type="region of interest" description="Disordered" evidence="34">
    <location>
        <begin position="323"/>
        <end position="353"/>
    </location>
</feature>
<keyword evidence="7" id="KW-0158">Chromosome</keyword>
<feature type="region of interest" description="Disordered" evidence="34">
    <location>
        <begin position="1473"/>
        <end position="1501"/>
    </location>
</feature>
<dbReference type="GO" id="GO:0006396">
    <property type="term" value="P:RNA processing"/>
    <property type="evidence" value="ECO:0007669"/>
    <property type="project" value="InterPro"/>
</dbReference>
<keyword evidence="22" id="KW-0234">DNA repair</keyword>
<dbReference type="InterPro" id="IPR008942">
    <property type="entry name" value="ENTH_VHS"/>
</dbReference>
<evidence type="ECO:0000259" key="38">
    <source>
        <dbReference type="PROSITE" id="PS51189"/>
    </source>
</evidence>
<dbReference type="Gene3D" id="1.25.10.10">
    <property type="entry name" value="Leucine-rich Repeat Variant"/>
    <property type="match status" value="2"/>
</dbReference>
<evidence type="ECO:0000256" key="13">
    <source>
        <dbReference type="ARBA" id="ARBA00022741"/>
    </source>
</evidence>
<dbReference type="Gene3D" id="1.10.1070.11">
    <property type="entry name" value="Phosphatidylinositol 3-/4-kinase, catalytic domain"/>
    <property type="match status" value="1"/>
</dbReference>
<evidence type="ECO:0000256" key="26">
    <source>
        <dbReference type="ARBA" id="ARBA00048659"/>
    </source>
</evidence>
<dbReference type="Pfam" id="PF25030">
    <property type="entry name" value="M-HEAT_ATR"/>
    <property type="match status" value="1"/>
</dbReference>
<evidence type="ECO:0000256" key="33">
    <source>
        <dbReference type="PROSITE-ProRule" id="PRU00176"/>
    </source>
</evidence>
<feature type="domain" description="FATC" evidence="39">
    <location>
        <begin position="3582"/>
        <end position="3614"/>
    </location>
</feature>
<comment type="similarity">
    <text evidence="5">Belongs to the PI3/PI4-kinase family. ATM subfamily.</text>
</comment>
<dbReference type="Proteomes" id="UP001152803">
    <property type="component" value="Unassembled WGS sequence"/>
</dbReference>
<dbReference type="SUPFAM" id="SSF56112">
    <property type="entry name" value="Protein kinase-like (PK-like)"/>
    <property type="match status" value="1"/>
</dbReference>
<dbReference type="SMART" id="SM00360">
    <property type="entry name" value="RRM"/>
    <property type="match status" value="1"/>
</dbReference>
<dbReference type="Pfam" id="PF08312">
    <property type="entry name" value="cwf21"/>
    <property type="match status" value="1"/>
</dbReference>
<feature type="domain" description="FAT" evidence="38">
    <location>
        <begin position="2608"/>
        <end position="3158"/>
    </location>
</feature>
<dbReference type="InterPro" id="IPR013170">
    <property type="entry name" value="mRNA_splic_Cwf21_dom"/>
</dbReference>
<keyword evidence="17" id="KW-0832">Ubl conjugation</keyword>
<feature type="domain" description="PI3K/PI4K catalytic" evidence="37">
    <location>
        <begin position="3266"/>
        <end position="3574"/>
    </location>
</feature>
<dbReference type="SMART" id="SM01343">
    <property type="entry name" value="FATC"/>
    <property type="match status" value="1"/>
</dbReference>
<dbReference type="InterPro" id="IPR011989">
    <property type="entry name" value="ARM-like"/>
</dbReference>
<keyword evidence="9" id="KW-0723">Serine/threonine-protein kinase</keyword>
<comment type="subunit">
    <text evidence="28">Interacts with ERBB4.</text>
</comment>
<evidence type="ECO:0000256" key="9">
    <source>
        <dbReference type="ARBA" id="ARBA00022527"/>
    </source>
</evidence>
<dbReference type="InterPro" id="IPR011990">
    <property type="entry name" value="TPR-like_helical_dom_sf"/>
</dbReference>
<dbReference type="InterPro" id="IPR006569">
    <property type="entry name" value="CID_dom"/>
</dbReference>
<evidence type="ECO:0000256" key="28">
    <source>
        <dbReference type="ARBA" id="ARBA00063299"/>
    </source>
</evidence>
<dbReference type="Gene3D" id="1.10.10.790">
    <property type="entry name" value="Surp module"/>
    <property type="match status" value="1"/>
</dbReference>
<dbReference type="GO" id="GO:0005524">
    <property type="term" value="F:ATP binding"/>
    <property type="evidence" value="ECO:0007669"/>
    <property type="project" value="UniProtKB-KW"/>
</dbReference>
<dbReference type="Pfam" id="PF00454">
    <property type="entry name" value="PI3_PI4_kinase"/>
    <property type="match status" value="1"/>
</dbReference>
<dbReference type="GO" id="GO:0003723">
    <property type="term" value="F:RNA binding"/>
    <property type="evidence" value="ECO:0007669"/>
    <property type="project" value="UniProtKB-UniRule"/>
</dbReference>
<sequence length="3614" mass="407110">MIKTSVIDYRKISKMADETPDAQKASAKALLESKLKAFSIGKMAVAKRTLSKKEQDEIKKKEDERAAAEIYEEFLAAFEGGDGKIKAFVRGGIANATKEEAATDDKKGKLYKPKSCFTETSFLPLETPPQFLSLEKSKNASKKGEKGKKKSNLELFKEELKQIQEERVERHKMKGRVSRFEAPSSTDGRRSLDGCSRRNRPFSVLDESAPGSHDVGDPSTTNLYLGNINPQMNEEMLCQEFGRYGPLASVKIMWPRTDEERARERNCGFVAFMTRRDAERALKHLNGKTIMNFEMKLGWGKGVPIPPHPIYIPPSMVEHTLPPPPSGLPFNAQPRERLKNPNATLQSPPKNKEEFDKTLSQAIVKVVIPTERNLLSLIHRMIEFVVREGPMFEAMVMNREISNPMFRFLFENQSPAHVYYRWKLYSILQGESPTKWKTEEFRMFKNGSLWRPPPLNPYLHGTLEDEEEEEEEESSKKGCLKDEERDKLEEMLRALAPRKGDIAEAMVFCLSHADAAEEVVECIAESLSILKTPLPKKIARLYLVSDVLYNSSAKVANASYYRKFFEAKLCQIFSDLNATYKIIQGHLQSENFKQRVMSCFRAWEEWAVYPDPFLIKLQNIFLGLVSLDTEKGTLQAVVEEEPAEDIDGAPIVEEELDGAPIEDVDGAPIEPSIDGAPLDDLDGVPIKAVEEDLDGVPLDQSVQKQGFKTAPSKWEEVDGSALEAQAITTSKWEVFDPPEEIEESLKKEEVVSEDVGDPKSSTSAEQQPPPPNPARPVESSDSKLAKASEITEERRAKLREIELKVMKFQDELESGKRPKKSGQSMQEQVEHYRDKLLLREKEKEMEREKEKEREKKEQEKKEQEKTEVRLKDEKDKDKDDSTPTRKERKRRYSASPSPTPSSSRRARSPSPRSERSTRSYTKDSSRSSHKDSPRDRSRKSSKRSPSAPRTPKRLRSLLLTSVYNLIMMEQGLEMSAMIPALQELGSAGSTEYNSVVQKPRQILCQFIDRILTDVDVVALELSKKSSSAPACVMLLDFVQHIIKSSSLMFVDPACQLERFKDVEHSCTDFSKWMITRLLRIAAVQECESLHQKIASVICSLLHLFRAKSPVIFGVLSRELIGLTQDLVSLRGRPAWGGSPVWPVTLARFTVTPTGAAGYLTPSALQVTSGVAVETLKTTTLAVLTDVLRGVFFRGEARTVWEVGCADMASGGPRVKKVAMALLAHVVELGGFPERQAQAFFSAYLRVLGSLGSINPADLNLYGPELRQLSGQVFVLEGHTHARFERVHLNALMETLHGLLAKGLLADLVSEDVKTMLCRNFRFLLASVPPVYESAVQIRRERVNDICKALVETIGSQPHMEYLEGYLHAALMSEGMELIQEPHPGSSTSEEADGNENEMPAKRLRLSLAPSSGKPLKNSVQVEVTLRSEVWAMVDARLEELVAQLKDQPSSQAVCTLEGVAVILHLAALCSAHGQSKPGTRGPEVKEPGAETPAGPAPPPRPVWVQPRTLAQAVEGCRTVLANADGEDELEPCLDRTIRILDAILYMSFSSQSDLGLHKSLCALMSVPWVCEQSSHPSYQSAGFSSNLLSLSHKLARSFSTGARAHCVYLLSLLSKKTCPDWRSAVYRWALQSQSEEVRASAVRGFPNLLHHLGVKSHSLIHEMLLNRLQDGSVQVKTELAGITGRLACCLAGNSHLGVPQTAPEPPEGFLCPWLAVCSAHQGKATSIGASIFTPFLTLLKPDTDSAVKLAFIENIPHLCKHVAVGSGDPDTRSLVTGLVGLIEDPGEEVRMCFSRNIKHLLECWESDGYLKELLVSRLKDAYANAKTSQNDDVKNTLIFTTGEIGRAATGNLVSFALLRLLHCLLSKSPQVSVAAYSEIRALASSRDLKLPSFFSQYKNPVCQFLVESLHSRHVTALCCSPDQSNEALQEEAARQRELALDILCQVAHVFDFPDLNRFLTRTLQVLLPYLAAKASATASALIRTIAKQLNVNRREIVINNFKYIFSHLVCSCTKDELERAFHYLKSETEIELGSLLRQDFQGLHNELLLRLGEHYQQVFNGLAILASFASGDDPYQGPRDITTPQRMADYLQPKLLGILAFFNMQLLSSSVVEKDKKKMALDSLVALMKLMGPKHISSVRVKMMTTLRTGLRYKDDFPELCCQTWDCFVRCVDPAYLGPLLSHVMVALLPLIPVQPKETAVIMHYVIIENRNEVQDFLHEIYFLPDHPELKEIHQVLQDYRKQTSKSTDLQAALQLSMRAIQHENVDVRIHALTSLKDMMYKCQEKLLRYVMDSETVEPVISQLVTVLLKGCQDTHPEARLLCGECLGELGAIDPGRLDLSTADTQGKGSTFVSGVDDPNFAYELLTELTRTFLAYADDVRAQDSAAYAMQELLSVFECREGRTDSPGRRLWRRFPEQVQEILEPHLNSRYTSSQKVVNWSKLKKPIYRSSRGSKFADWSATWAGYLISKVRHGLASKVFNCCSFIIKHDYKVTIYLLPHILVYVLLGCSKEDQDEVNKEIMAVLKEDDARMVRPQESESGLSQLSTQTVFSLLDHLTQWARHKLQALNTVRTGGRSSRDQAPQSDSGLEDGEYQSVVSFLHCIPQDVLAKASFRSRAYTRAVMHFESFIIEKKQNIQDHLTFLQALYAAMHEPDGVRGVNALRKEEPSLREQILEHESIGLLRDATACYDRAIQLESDQIAHYHGVMKSMLGLGQLSTVITQVSGVLANRPQWKSELNTYRVEAAWKLTQWDLLEDYLASDRKSNTWSLRQGQMLLAAKKRDSEAFYEKLKIIRKEQVVPLSAASFECGTYQRGYEYIIRLHMLSELEHAFTDLEKQWQKGPGPGPRDREQTLNWQARLEMTQNSFRAKEPILALRRAMLSLREGEAYGDVVAECWLQSARVSRRAGHHQTAFNALLNAENSRLSELFVEKAKWLWFKGDVHKALIVLQKGVQQCFPDDQPLTDPKSIQIKGRAMLLVGRLMEETANFESNAIMKAYRDVTTLLPEWEDGNFYLAKYYDKLMPMVTDNKLEKQGNLIRYIVTFFGKALQFGNQYIYQAMPRMLSLWLDFGAKVYEWEKAGRSDRLQMRQDLTKINAAVIEHTANLSPYQFLTAFSQLISRICHSNDEVFSVLLEIVAKVFLAYPQQAMWMMTAVSKSSYPTRMNRCKEILMKATSLKESLGKFIGDAARLTDKLLELCNKPVDGNSSTLSMSVHFKMLKRLVEEPTFSQILIPLQSVLIPTLPSTGGANPGHDAFPGHWVYLAGFDDSVEILPSLQKPKKIALKGSDGKSYTMMCKPKDDLRKDCRLMEFNCLINKCLRKDAESRRRELHIRTYAVIPLNEECGIIEWVNNTAGLRHILTKLYKEKGIYLSGKELRKYILPKSASNKERLKLHKEVLLARHPPVFHEWFLRTFPDPTSWYSSRSAYCRSTAVMSMVGYILGLGDRHGENILFDSLTGESVHVDFNCLFNKGETFDVPEVVPFRLTQNMVHAMGPMGTEGLFRQACEVTIRLMRDQREPLMSVLKTFLHDPLVEWSKPVKGTSKTQANESGEILNEKAKTHVLDIEQRLQGVIKSRNKVLGLPLSIEGHVHYLIQEATDDKNLCQMYLGWGPYL</sequence>
<dbReference type="EC" id="2.7.11.1" evidence="6"/>
<keyword evidence="15" id="KW-0418">Kinase</keyword>
<dbReference type="GO" id="GO:0005694">
    <property type="term" value="C:chromosome"/>
    <property type="evidence" value="ECO:0007669"/>
    <property type="project" value="UniProtKB-SubCell"/>
</dbReference>
<evidence type="ECO:0000256" key="30">
    <source>
        <dbReference type="ARBA" id="ARBA00076206"/>
    </source>
</evidence>
<dbReference type="PROSITE" id="PS50128">
    <property type="entry name" value="SURP"/>
    <property type="match status" value="1"/>
</dbReference>
<evidence type="ECO:0000256" key="2">
    <source>
        <dbReference type="ARBA" id="ARBA00004259"/>
    </source>
</evidence>
<dbReference type="InterPro" id="IPR057564">
    <property type="entry name" value="HEAT_ATR"/>
</dbReference>
<keyword evidence="20" id="KW-0175">Coiled coil</keyword>
<dbReference type="Pfam" id="PF02259">
    <property type="entry name" value="FAT"/>
    <property type="match status" value="1"/>
</dbReference>
<keyword evidence="18 33" id="KW-0694">RNA-binding</keyword>
<dbReference type="InterPro" id="IPR012993">
    <property type="entry name" value="UME"/>
</dbReference>
<dbReference type="InterPro" id="IPR014009">
    <property type="entry name" value="PIK_FAT"/>
</dbReference>
<dbReference type="Gene3D" id="3.30.70.330">
    <property type="match status" value="1"/>
</dbReference>
<comment type="subcellular location">
    <subcellularLocation>
        <location evidence="3">Chromosome</location>
    </subcellularLocation>
    <subcellularLocation>
        <location evidence="2">Nucleus envelope</location>
    </subcellularLocation>
</comment>
<evidence type="ECO:0000256" key="27">
    <source>
        <dbReference type="ARBA" id="ARBA00048977"/>
    </source>
</evidence>
<dbReference type="GO" id="GO:0000723">
    <property type="term" value="P:telomere maintenance"/>
    <property type="evidence" value="ECO:0007669"/>
    <property type="project" value="TreeGrafter"/>
</dbReference>
<dbReference type="InterPro" id="IPR012677">
    <property type="entry name" value="Nucleotide-bd_a/b_plait_sf"/>
</dbReference>
<keyword evidence="8" id="KW-1017">Isopeptide bond</keyword>
<dbReference type="InterPro" id="IPR036940">
    <property type="entry name" value="PI3/4_kinase_cat_sf"/>
</dbReference>
<evidence type="ECO:0000313" key="42">
    <source>
        <dbReference type="Proteomes" id="UP001152803"/>
    </source>
</evidence>
<dbReference type="InterPro" id="IPR016024">
    <property type="entry name" value="ARM-type_fold"/>
</dbReference>
<dbReference type="SMART" id="SM00146">
    <property type="entry name" value="PI3Kc"/>
    <property type="match status" value="1"/>
</dbReference>
<dbReference type="PANTHER" id="PTHR11139">
    <property type="entry name" value="ATAXIA TELANGIECTASIA MUTATED ATM -RELATED"/>
    <property type="match status" value="1"/>
</dbReference>
<dbReference type="Gene3D" id="3.30.1010.10">
    <property type="entry name" value="Phosphatidylinositol 3-kinase Catalytic Subunit, Chain A, domain 4"/>
    <property type="match status" value="1"/>
</dbReference>
<comment type="catalytic activity">
    <reaction evidence="26">
        <text>L-threonyl-[protein] + ATP = O-phospho-L-threonyl-[protein] + ADP + H(+)</text>
        <dbReference type="Rhea" id="RHEA:46608"/>
        <dbReference type="Rhea" id="RHEA-COMP:11060"/>
        <dbReference type="Rhea" id="RHEA-COMP:11605"/>
        <dbReference type="ChEBI" id="CHEBI:15378"/>
        <dbReference type="ChEBI" id="CHEBI:30013"/>
        <dbReference type="ChEBI" id="CHEBI:30616"/>
        <dbReference type="ChEBI" id="CHEBI:61977"/>
        <dbReference type="ChEBI" id="CHEBI:456216"/>
        <dbReference type="EC" id="2.7.11.1"/>
    </reaction>
    <physiologicalReaction direction="left-to-right" evidence="26">
        <dbReference type="Rhea" id="RHEA:46609"/>
    </physiologicalReaction>
</comment>
<evidence type="ECO:0000313" key="41">
    <source>
        <dbReference type="EMBL" id="KAJ8274433.1"/>
    </source>
</evidence>
<dbReference type="SUPFAM" id="SSF48371">
    <property type="entry name" value="ARM repeat"/>
    <property type="match status" value="1"/>
</dbReference>
<keyword evidence="42" id="KW-1185">Reference proteome</keyword>
<dbReference type="PROSITE" id="PS51190">
    <property type="entry name" value="FATC"/>
    <property type="match status" value="1"/>
</dbReference>
<evidence type="ECO:0000256" key="10">
    <source>
        <dbReference type="ARBA" id="ARBA00022553"/>
    </source>
</evidence>
<dbReference type="GO" id="GO:0000077">
    <property type="term" value="P:DNA damage checkpoint signaling"/>
    <property type="evidence" value="ECO:0007669"/>
    <property type="project" value="TreeGrafter"/>
</dbReference>
<feature type="compositionally biased region" description="Basic and acidic residues" evidence="34">
    <location>
        <begin position="912"/>
        <end position="935"/>
    </location>
</feature>
<dbReference type="Pfam" id="PF00076">
    <property type="entry name" value="RRM_1"/>
    <property type="match status" value="1"/>
</dbReference>
<dbReference type="PROSITE" id="PS51391">
    <property type="entry name" value="CID"/>
    <property type="match status" value="1"/>
</dbReference>
<dbReference type="PROSITE" id="PS51189">
    <property type="entry name" value="FAT"/>
    <property type="match status" value="1"/>
</dbReference>
<dbReference type="Pfam" id="PF02260">
    <property type="entry name" value="FATC"/>
    <property type="match status" value="1"/>
</dbReference>
<dbReference type="Gene3D" id="6.10.140.420">
    <property type="match status" value="1"/>
</dbReference>
<dbReference type="PROSITE" id="PS00916">
    <property type="entry name" value="PI3_4_KINASE_2"/>
    <property type="match status" value="1"/>
</dbReference>
<dbReference type="FunFam" id="3.30.1010.10:FF:000011">
    <property type="entry name" value="serine/threonine-protein kinase ATR"/>
    <property type="match status" value="1"/>
</dbReference>
<evidence type="ECO:0000256" key="22">
    <source>
        <dbReference type="ARBA" id="ARBA00023204"/>
    </source>
</evidence>
<gene>
    <name evidence="41" type="ORF">COCON_G00090580</name>
</gene>
<keyword evidence="11" id="KW-0808">Transferase</keyword>
<dbReference type="SMART" id="SM00802">
    <property type="entry name" value="UME"/>
    <property type="match status" value="1"/>
</dbReference>
<name>A0A9Q1I0T9_CONCO</name>